<keyword evidence="6" id="KW-0560">Oxidoreductase</keyword>
<dbReference type="SUPFAM" id="SSF53597">
    <property type="entry name" value="Dihydrofolate reductase-like"/>
    <property type="match status" value="1"/>
</dbReference>
<keyword evidence="10" id="KW-1185">Reference proteome</keyword>
<dbReference type="InterPro" id="IPR012259">
    <property type="entry name" value="DHFR"/>
</dbReference>
<evidence type="ECO:0000256" key="5">
    <source>
        <dbReference type="ARBA" id="ARBA00022857"/>
    </source>
</evidence>
<dbReference type="Proteomes" id="UP000018468">
    <property type="component" value="Linkage group LG8"/>
</dbReference>
<dbReference type="PRINTS" id="PR00070">
    <property type="entry name" value="DHFR"/>
</dbReference>
<dbReference type="Pfam" id="PF00186">
    <property type="entry name" value="DHFR_1"/>
    <property type="match status" value="1"/>
</dbReference>
<dbReference type="eggNOG" id="KOG1324">
    <property type="taxonomic scope" value="Eukaryota"/>
</dbReference>
<dbReference type="GO" id="GO:0006730">
    <property type="term" value="P:one-carbon metabolic process"/>
    <property type="evidence" value="ECO:0007669"/>
    <property type="project" value="UniProtKB-KW"/>
</dbReference>
<name>W5NDT1_LEPOC</name>
<dbReference type="OMA" id="VMADFDC"/>
<protein>
    <recommendedName>
        <fullName evidence="3">dihydrofolate reductase</fullName>
        <ecNumber evidence="3">1.5.1.3</ecNumber>
    </recommendedName>
</protein>
<dbReference type="STRING" id="7918.ENSLOCP00000018790"/>
<dbReference type="KEGG" id="loc:102694946"/>
<evidence type="ECO:0000259" key="8">
    <source>
        <dbReference type="PROSITE" id="PS51330"/>
    </source>
</evidence>
<evidence type="ECO:0000256" key="4">
    <source>
        <dbReference type="ARBA" id="ARBA00022563"/>
    </source>
</evidence>
<evidence type="ECO:0000256" key="2">
    <source>
        <dbReference type="ARBA" id="ARBA00009539"/>
    </source>
</evidence>
<comment type="pathway">
    <text evidence="1">Cofactor biosynthesis; tetrahydrofolate biosynthesis; 5,6,7,8-tetrahydrofolate from 7,8-dihydrofolate: step 1/1.</text>
</comment>
<evidence type="ECO:0000256" key="3">
    <source>
        <dbReference type="ARBA" id="ARBA00012856"/>
    </source>
</evidence>
<dbReference type="GeneID" id="102694946"/>
<feature type="domain" description="DHFR" evidence="8">
    <location>
        <begin position="12"/>
        <end position="192"/>
    </location>
</feature>
<dbReference type="AlphaFoldDB" id="W5NDT1"/>
<dbReference type="GeneTree" id="ENSGT00940000165780"/>
<dbReference type="InParanoid" id="W5NDT1"/>
<comment type="similarity">
    <text evidence="2">Belongs to the dihydrofolate reductase family.</text>
</comment>
<dbReference type="PANTHER" id="PTHR48069">
    <property type="entry name" value="DIHYDROFOLATE REDUCTASE"/>
    <property type="match status" value="1"/>
</dbReference>
<dbReference type="HOGENOM" id="CLU_043966_2_3_1"/>
<dbReference type="Bgee" id="ENSLOCG00000015270">
    <property type="expression patterns" value="Expressed in testis and 9 other cell types or tissues"/>
</dbReference>
<dbReference type="GO" id="GO:0046655">
    <property type="term" value="P:folic acid metabolic process"/>
    <property type="evidence" value="ECO:0000318"/>
    <property type="project" value="GO_Central"/>
</dbReference>
<keyword evidence="5" id="KW-0521">NADP</keyword>
<accession>W5NDT1</accession>
<dbReference type="GO" id="GO:0050661">
    <property type="term" value="F:NADP binding"/>
    <property type="evidence" value="ECO:0000318"/>
    <property type="project" value="GO_Central"/>
</dbReference>
<dbReference type="EC" id="1.5.1.3" evidence="3"/>
<dbReference type="Gene3D" id="3.40.430.10">
    <property type="entry name" value="Dihydrofolate Reductase, subunit A"/>
    <property type="match status" value="1"/>
</dbReference>
<keyword evidence="4" id="KW-0554">One-carbon metabolism</keyword>
<evidence type="ECO:0000313" key="9">
    <source>
        <dbReference type="Ensembl" id="ENSLOCP00000018790.1"/>
    </source>
</evidence>
<dbReference type="PANTHER" id="PTHR48069:SF5">
    <property type="entry name" value="DIHYDROFOLATE REDUCTASE"/>
    <property type="match status" value="1"/>
</dbReference>
<evidence type="ECO:0000313" key="10">
    <source>
        <dbReference type="Proteomes" id="UP000018468"/>
    </source>
</evidence>
<dbReference type="CDD" id="cd00209">
    <property type="entry name" value="DHFR"/>
    <property type="match status" value="1"/>
</dbReference>
<dbReference type="FunFam" id="3.40.430.10:FF:000002">
    <property type="entry name" value="Dihydrofolate reductase"/>
    <property type="match status" value="1"/>
</dbReference>
<organism evidence="9 10">
    <name type="scientific">Lepisosteus oculatus</name>
    <name type="common">Spotted gar</name>
    <dbReference type="NCBI Taxonomy" id="7918"/>
    <lineage>
        <taxon>Eukaryota</taxon>
        <taxon>Metazoa</taxon>
        <taxon>Chordata</taxon>
        <taxon>Craniata</taxon>
        <taxon>Vertebrata</taxon>
        <taxon>Euteleostomi</taxon>
        <taxon>Actinopterygii</taxon>
        <taxon>Neopterygii</taxon>
        <taxon>Holostei</taxon>
        <taxon>Semionotiformes</taxon>
        <taxon>Lepisosteidae</taxon>
        <taxon>Lepisosteus</taxon>
    </lineage>
</organism>
<dbReference type="InterPro" id="IPR024072">
    <property type="entry name" value="DHFR-like_dom_sf"/>
</dbReference>
<evidence type="ECO:0000256" key="6">
    <source>
        <dbReference type="ARBA" id="ARBA00023002"/>
    </source>
</evidence>
<sequence length="195" mass="22316">MSDCEGKVHRKSIRLIAAACNGMGIGKDGILPWSLPKEFKFFLDTITSVSSPDKKNLLIWGKRCWISFPESLHPLANCIHVVLSRTMGCVPDHAHYLCHDLPSVIQLGSTHPLSDKIETIWILGGAELYKESLKHPWCDYIYLTQVMADFDCDTFFPEFDREIYKLQDEFPGVPSEIQEDQGIKLKFQVFKKDMH</sequence>
<reference evidence="9" key="2">
    <citation type="submission" date="2025-08" db="UniProtKB">
        <authorList>
            <consortium name="Ensembl"/>
        </authorList>
    </citation>
    <scope>IDENTIFICATION</scope>
</reference>
<dbReference type="GO" id="GO:0046654">
    <property type="term" value="P:tetrahydrofolate biosynthetic process"/>
    <property type="evidence" value="ECO:0000318"/>
    <property type="project" value="GO_Central"/>
</dbReference>
<comment type="catalytic activity">
    <reaction evidence="7">
        <text>(6S)-5,6,7,8-tetrahydrofolate + NADP(+) = 7,8-dihydrofolate + NADPH + H(+)</text>
        <dbReference type="Rhea" id="RHEA:15009"/>
        <dbReference type="ChEBI" id="CHEBI:15378"/>
        <dbReference type="ChEBI" id="CHEBI:57451"/>
        <dbReference type="ChEBI" id="CHEBI:57453"/>
        <dbReference type="ChEBI" id="CHEBI:57783"/>
        <dbReference type="ChEBI" id="CHEBI:58349"/>
        <dbReference type="EC" id="1.5.1.3"/>
    </reaction>
</comment>
<dbReference type="GO" id="GO:0046452">
    <property type="term" value="P:dihydrofolate metabolic process"/>
    <property type="evidence" value="ECO:0000318"/>
    <property type="project" value="GO_Central"/>
</dbReference>
<reference evidence="10" key="1">
    <citation type="submission" date="2011-12" db="EMBL/GenBank/DDBJ databases">
        <title>The Draft Genome of Lepisosteus oculatus.</title>
        <authorList>
            <consortium name="The Broad Institute Genome Assembly &amp; Analysis Group"/>
            <consortium name="Computational R&amp;D Group"/>
            <consortium name="and Sequencing Platform"/>
            <person name="Di Palma F."/>
            <person name="Alfoldi J."/>
            <person name="Johnson J."/>
            <person name="Berlin A."/>
            <person name="Gnerre S."/>
            <person name="Jaffe D."/>
            <person name="MacCallum I."/>
            <person name="Young S."/>
            <person name="Walker B.J."/>
            <person name="Lander E.S."/>
            <person name="Lindblad-Toh K."/>
        </authorList>
    </citation>
    <scope>NUCLEOTIDE SEQUENCE [LARGE SCALE GENOMIC DNA]</scope>
</reference>
<reference evidence="9" key="3">
    <citation type="submission" date="2025-09" db="UniProtKB">
        <authorList>
            <consortium name="Ensembl"/>
        </authorList>
    </citation>
    <scope>IDENTIFICATION</scope>
</reference>
<dbReference type="OrthoDB" id="4664297at2759"/>
<proteinExistence type="inferred from homology"/>
<evidence type="ECO:0000256" key="7">
    <source>
        <dbReference type="ARBA" id="ARBA00048873"/>
    </source>
</evidence>
<dbReference type="PROSITE" id="PS51330">
    <property type="entry name" value="DHFR_2"/>
    <property type="match status" value="1"/>
</dbReference>
<dbReference type="Ensembl" id="ENSLOCT00000018822.1">
    <property type="protein sequence ID" value="ENSLOCP00000018790.1"/>
    <property type="gene ID" value="ENSLOCG00000015270.1"/>
</dbReference>
<dbReference type="EMBL" id="AHAT01025403">
    <property type="status" value="NOT_ANNOTATED_CDS"/>
    <property type="molecule type" value="Genomic_DNA"/>
</dbReference>
<dbReference type="InterPro" id="IPR001796">
    <property type="entry name" value="DHFR_dom"/>
</dbReference>
<evidence type="ECO:0000256" key="1">
    <source>
        <dbReference type="ARBA" id="ARBA00004903"/>
    </source>
</evidence>
<dbReference type="GO" id="GO:0005739">
    <property type="term" value="C:mitochondrion"/>
    <property type="evidence" value="ECO:0000318"/>
    <property type="project" value="GO_Central"/>
</dbReference>
<dbReference type="GO" id="GO:0004146">
    <property type="term" value="F:dihydrofolate reductase activity"/>
    <property type="evidence" value="ECO:0000318"/>
    <property type="project" value="GO_Central"/>
</dbReference>